<reference evidence="2" key="2">
    <citation type="journal article" date="2021" name="PeerJ">
        <title>Extensive microbial diversity within the chicken gut microbiome revealed by metagenomics and culture.</title>
        <authorList>
            <person name="Gilroy R."/>
            <person name="Ravi A."/>
            <person name="Getino M."/>
            <person name="Pursley I."/>
            <person name="Horton D.L."/>
            <person name="Alikhan N.F."/>
            <person name="Baker D."/>
            <person name="Gharbi K."/>
            <person name="Hall N."/>
            <person name="Watson M."/>
            <person name="Adriaenssens E.M."/>
            <person name="Foster-Nyarko E."/>
            <person name="Jarju S."/>
            <person name="Secka A."/>
            <person name="Antonio M."/>
            <person name="Oren A."/>
            <person name="Chaudhuri R.R."/>
            <person name="La Ragione R."/>
            <person name="Hildebrand F."/>
            <person name="Pallen M.J."/>
        </authorList>
    </citation>
    <scope>NUCLEOTIDE SEQUENCE</scope>
    <source>
        <strain evidence="2">ChiHjej10B9-9673</strain>
    </source>
</reference>
<proteinExistence type="predicted"/>
<dbReference type="EMBL" id="DVJK01000040">
    <property type="protein sequence ID" value="HIS66196.1"/>
    <property type="molecule type" value="Genomic_DNA"/>
</dbReference>
<sequence length="464" mass="45778">MSSALSIELMTPGALEAEAGQAKLVQGPRGEPGPAYVPSVANGVLSWTNDAGLENPEPADISGPAGPKGDTGAQGPKGETGADGGYYAPSLDGEGNLSWTPSKSGMAAVSGANIRGPKGADGAPGPQGPAGPKGETGSGLEILGRFDSLAELKAAVTGPALGDNYYVGVSAPYNIYTWAESEGEAQWIDGGKLQGAPGAAGADGGYYTPGVDAEGNLSWAASAAGMPAVPGANIRGPQGPAGANGAPGADGAPGSDGAPGEDGGYYTPALDAEGNLSWTASKSGMAAAAGANIKGPKGDKGDAGEPGAAGPAGVSATINGVNALTLAAGENVEIEQTGSTVTISAQGGGSPLYVTVTGTDPSFSADFSCAEIYAAYQAGRPVYAVWDGMLLTPLQIEAELAWFTYSASNSYGEVMLQAEGAMQYVFAGSGSLEAKDIGFVSTSEHITATNLQDAFEQLLEALGM</sequence>
<dbReference type="Proteomes" id="UP000824001">
    <property type="component" value="Unassembled WGS sequence"/>
</dbReference>
<dbReference type="AlphaFoldDB" id="A0A9D1FDA9"/>
<accession>A0A9D1FDA9</accession>
<dbReference type="GO" id="GO:0031012">
    <property type="term" value="C:extracellular matrix"/>
    <property type="evidence" value="ECO:0007669"/>
    <property type="project" value="TreeGrafter"/>
</dbReference>
<protein>
    <submittedName>
        <fullName evidence="2">Collagen-like protein</fullName>
    </submittedName>
</protein>
<evidence type="ECO:0000256" key="1">
    <source>
        <dbReference type="SAM" id="MobiDB-lite"/>
    </source>
</evidence>
<dbReference type="InterPro" id="IPR050149">
    <property type="entry name" value="Collagen_superfamily"/>
</dbReference>
<feature type="region of interest" description="Disordered" evidence="1">
    <location>
        <begin position="47"/>
        <end position="139"/>
    </location>
</feature>
<evidence type="ECO:0000313" key="3">
    <source>
        <dbReference type="Proteomes" id="UP000824001"/>
    </source>
</evidence>
<name>A0A9D1FDA9_9FIRM</name>
<comment type="caution">
    <text evidence="2">The sequence shown here is derived from an EMBL/GenBank/DDBJ whole genome shotgun (WGS) entry which is preliminary data.</text>
</comment>
<feature type="compositionally biased region" description="Low complexity" evidence="1">
    <location>
        <begin position="236"/>
        <end position="258"/>
    </location>
</feature>
<dbReference type="PANTHER" id="PTHR24023">
    <property type="entry name" value="COLLAGEN ALPHA"/>
    <property type="match status" value="1"/>
</dbReference>
<gene>
    <name evidence="2" type="ORF">IAC18_01405</name>
</gene>
<dbReference type="GO" id="GO:0005615">
    <property type="term" value="C:extracellular space"/>
    <property type="evidence" value="ECO:0007669"/>
    <property type="project" value="TreeGrafter"/>
</dbReference>
<evidence type="ECO:0000313" key="2">
    <source>
        <dbReference type="EMBL" id="HIS66196.1"/>
    </source>
</evidence>
<feature type="region of interest" description="Disordered" evidence="1">
    <location>
        <begin position="231"/>
        <end position="268"/>
    </location>
</feature>
<reference evidence="2" key="1">
    <citation type="submission" date="2020-10" db="EMBL/GenBank/DDBJ databases">
        <authorList>
            <person name="Gilroy R."/>
        </authorList>
    </citation>
    <scope>NUCLEOTIDE SEQUENCE</scope>
    <source>
        <strain evidence="2">ChiHjej10B9-9673</strain>
    </source>
</reference>
<dbReference type="Gene3D" id="1.20.5.320">
    <property type="entry name" value="6-Phosphogluconate Dehydrogenase, domain 3"/>
    <property type="match status" value="2"/>
</dbReference>
<dbReference type="PANTHER" id="PTHR24023:SF1082">
    <property type="entry name" value="COLLAGEN TRIPLE HELIX REPEAT"/>
    <property type="match status" value="1"/>
</dbReference>
<organism evidence="2 3">
    <name type="scientific">Candidatus Scatomorpha merdipullorum</name>
    <dbReference type="NCBI Taxonomy" id="2840927"/>
    <lineage>
        <taxon>Bacteria</taxon>
        <taxon>Bacillati</taxon>
        <taxon>Bacillota</taxon>
        <taxon>Clostridia</taxon>
        <taxon>Eubacteriales</taxon>
        <taxon>Candidatus Scatomorpha</taxon>
    </lineage>
</organism>
<keyword evidence="2" id="KW-0176">Collagen</keyword>